<comment type="cofactor">
    <cofactor evidence="2 17 20">
        <name>Mg(2+)</name>
        <dbReference type="ChEBI" id="CHEBI:18420"/>
    </cofactor>
</comment>
<evidence type="ECO:0000313" key="25">
    <source>
        <dbReference type="Proteomes" id="UP000005019"/>
    </source>
</evidence>
<dbReference type="GO" id="GO:0009401">
    <property type="term" value="P:phosphoenolpyruvate-dependent sugar phosphotransferase system"/>
    <property type="evidence" value="ECO:0007669"/>
    <property type="project" value="UniProtKB-KW"/>
</dbReference>
<name>F5RGV1_METUF</name>
<dbReference type="InterPro" id="IPR023151">
    <property type="entry name" value="PEP_util_CS"/>
</dbReference>
<evidence type="ECO:0000259" key="23">
    <source>
        <dbReference type="Pfam" id="PF05524"/>
    </source>
</evidence>
<evidence type="ECO:0000256" key="5">
    <source>
        <dbReference type="ARBA" id="ARBA00007837"/>
    </source>
</evidence>
<comment type="caution">
    <text evidence="24">The sequence shown here is derived from an EMBL/GenBank/DDBJ whole genome shotgun (WGS) entry which is preliminary data.</text>
</comment>
<dbReference type="Gene3D" id="3.20.20.60">
    <property type="entry name" value="Phosphoenolpyruvate-binding domains"/>
    <property type="match status" value="1"/>
</dbReference>
<dbReference type="Pfam" id="PF00391">
    <property type="entry name" value="PEP-utilizers"/>
    <property type="match status" value="1"/>
</dbReference>
<comment type="subcellular location">
    <subcellularLocation>
        <location evidence="4 17">Cytoplasm</location>
    </subcellularLocation>
</comment>
<evidence type="ECO:0000259" key="21">
    <source>
        <dbReference type="Pfam" id="PF00391"/>
    </source>
</evidence>
<keyword evidence="9 17" id="KW-0963">Cytoplasm</keyword>
<evidence type="ECO:0000259" key="22">
    <source>
        <dbReference type="Pfam" id="PF02896"/>
    </source>
</evidence>
<evidence type="ECO:0000256" key="8">
    <source>
        <dbReference type="ARBA" id="ARBA00022448"/>
    </source>
</evidence>
<comment type="function">
    <text evidence="3 17">General (non sugar-specific) component of the phosphoenolpyruvate-dependent sugar phosphotransferase system (sugar PTS). This major carbohydrate active-transport system catalyzes the phosphorylation of incoming sugar substrates concomitantly with their translocation across the cell membrane. Enzyme I transfers the phosphoryl group from phosphoenolpyruvate (PEP) to the phosphoryl carrier protein (HPr).</text>
</comment>
<proteinExistence type="inferred from homology"/>
<keyword evidence="15 17" id="KW-0460">Magnesium</keyword>
<keyword evidence="24" id="KW-0670">Pyruvate</keyword>
<evidence type="ECO:0000256" key="14">
    <source>
        <dbReference type="ARBA" id="ARBA00022777"/>
    </source>
</evidence>
<dbReference type="AlphaFoldDB" id="F5RGV1"/>
<dbReference type="Pfam" id="PF05524">
    <property type="entry name" value="PEP-utilisers_N"/>
    <property type="match status" value="1"/>
</dbReference>
<dbReference type="PANTHER" id="PTHR46244">
    <property type="entry name" value="PHOSPHOENOLPYRUVATE-PROTEIN PHOSPHOTRANSFERASE"/>
    <property type="match status" value="1"/>
</dbReference>
<dbReference type="InterPro" id="IPR050499">
    <property type="entry name" value="PEP-utilizing_PTS_enzyme"/>
</dbReference>
<gene>
    <name evidence="24" type="ORF">METUNv1_03542</name>
</gene>
<dbReference type="RefSeq" id="WP_008064020.1">
    <property type="nucleotide sequence ID" value="NZ_AFHG01000058.1"/>
</dbReference>
<dbReference type="Proteomes" id="UP000005019">
    <property type="component" value="Unassembled WGS sequence"/>
</dbReference>
<keyword evidence="12 17" id="KW-0598">Phosphotransferase system</keyword>
<evidence type="ECO:0000256" key="10">
    <source>
        <dbReference type="ARBA" id="ARBA00022597"/>
    </source>
</evidence>
<feature type="binding site" evidence="19">
    <location>
        <position position="339"/>
    </location>
    <ligand>
        <name>phosphoenolpyruvate</name>
        <dbReference type="ChEBI" id="CHEBI:58702"/>
    </ligand>
</feature>
<dbReference type="InterPro" id="IPR006318">
    <property type="entry name" value="PTS_EI-like"/>
</dbReference>
<evidence type="ECO:0000256" key="15">
    <source>
        <dbReference type="ARBA" id="ARBA00022842"/>
    </source>
</evidence>
<dbReference type="Gene3D" id="1.10.274.10">
    <property type="entry name" value="PtsI, HPr-binding domain"/>
    <property type="match status" value="1"/>
</dbReference>
<protein>
    <recommendedName>
        <fullName evidence="7 17">Phosphoenolpyruvate-protein phosphotransferase</fullName>
        <ecNumber evidence="6 17">2.7.3.9</ecNumber>
    </recommendedName>
    <alternativeName>
        <fullName evidence="16 17">Phosphotransferase system, enzyme I</fullName>
    </alternativeName>
</protein>
<evidence type="ECO:0000256" key="3">
    <source>
        <dbReference type="ARBA" id="ARBA00002728"/>
    </source>
</evidence>
<dbReference type="InterPro" id="IPR024692">
    <property type="entry name" value="PTS_EI"/>
</dbReference>
<dbReference type="PROSITE" id="PS00742">
    <property type="entry name" value="PEP_ENZYMES_2"/>
    <property type="match status" value="1"/>
</dbReference>
<dbReference type="STRING" id="1000565.METUNv1_03542"/>
<keyword evidence="13 17" id="KW-0479">Metal-binding</keyword>
<feature type="domain" description="PEP-utilising enzyme mobile" evidence="21">
    <location>
        <begin position="162"/>
        <end position="232"/>
    </location>
</feature>
<feature type="binding site" evidence="20">
    <location>
        <position position="461"/>
    </location>
    <ligand>
        <name>Mg(2+)</name>
        <dbReference type="ChEBI" id="CHEBI:18420"/>
    </ligand>
</feature>
<evidence type="ECO:0000256" key="6">
    <source>
        <dbReference type="ARBA" id="ARBA00012232"/>
    </source>
</evidence>
<dbReference type="eggNOG" id="COG1080">
    <property type="taxonomic scope" value="Bacteria"/>
</dbReference>
<evidence type="ECO:0000313" key="24">
    <source>
        <dbReference type="EMBL" id="EGK70155.1"/>
    </source>
</evidence>
<feature type="binding site" evidence="19">
    <location>
        <begin position="460"/>
        <end position="461"/>
    </location>
    <ligand>
        <name>phosphoenolpyruvate</name>
        <dbReference type="ChEBI" id="CHEBI:58702"/>
    </ligand>
</feature>
<evidence type="ECO:0000256" key="18">
    <source>
        <dbReference type="PIRSR" id="PIRSR000732-1"/>
    </source>
</evidence>
<evidence type="ECO:0000256" key="16">
    <source>
        <dbReference type="ARBA" id="ARBA00033235"/>
    </source>
</evidence>
<organism evidence="24 25">
    <name type="scientific">Methyloversatilis universalis (strain ATCC BAA-1314 / DSM 25237 / JCM 13912 / CCUG 52030 / FAM5)</name>
    <dbReference type="NCBI Taxonomy" id="1000565"/>
    <lineage>
        <taxon>Bacteria</taxon>
        <taxon>Pseudomonadati</taxon>
        <taxon>Pseudomonadota</taxon>
        <taxon>Betaproteobacteria</taxon>
        <taxon>Nitrosomonadales</taxon>
        <taxon>Sterolibacteriaceae</taxon>
        <taxon>Methyloversatilis</taxon>
    </lineage>
</organism>
<dbReference type="InterPro" id="IPR015813">
    <property type="entry name" value="Pyrv/PenolPyrv_kinase-like_dom"/>
</dbReference>
<evidence type="ECO:0000256" key="12">
    <source>
        <dbReference type="ARBA" id="ARBA00022683"/>
    </source>
</evidence>
<dbReference type="OrthoDB" id="9765468at2"/>
<feature type="domain" description="PEP-utilising enzyme C-terminal" evidence="22">
    <location>
        <begin position="259"/>
        <end position="546"/>
    </location>
</feature>
<feature type="binding site" evidence="19">
    <location>
        <position position="303"/>
    </location>
    <ligand>
        <name>phosphoenolpyruvate</name>
        <dbReference type="ChEBI" id="CHEBI:58702"/>
    </ligand>
</feature>
<keyword evidence="25" id="KW-1185">Reference proteome</keyword>
<evidence type="ECO:0000256" key="4">
    <source>
        <dbReference type="ARBA" id="ARBA00004496"/>
    </source>
</evidence>
<dbReference type="NCBIfam" id="TIGR01417">
    <property type="entry name" value="PTS_I_fam"/>
    <property type="match status" value="1"/>
</dbReference>
<feature type="binding site" evidence="20">
    <location>
        <position position="437"/>
    </location>
    <ligand>
        <name>Mg(2+)</name>
        <dbReference type="ChEBI" id="CHEBI:18420"/>
    </ligand>
</feature>
<evidence type="ECO:0000256" key="17">
    <source>
        <dbReference type="PIRNR" id="PIRNR000732"/>
    </source>
</evidence>
<keyword evidence="11 17" id="KW-0808">Transferase</keyword>
<comment type="similarity">
    <text evidence="5 17">Belongs to the PEP-utilizing enzyme family.</text>
</comment>
<keyword evidence="8 17" id="KW-0813">Transport</keyword>
<comment type="catalytic activity">
    <reaction evidence="1 17">
        <text>L-histidyl-[protein] + phosphoenolpyruvate = N(pros)-phospho-L-histidyl-[protein] + pyruvate</text>
        <dbReference type="Rhea" id="RHEA:23880"/>
        <dbReference type="Rhea" id="RHEA-COMP:9745"/>
        <dbReference type="Rhea" id="RHEA-COMP:9746"/>
        <dbReference type="ChEBI" id="CHEBI:15361"/>
        <dbReference type="ChEBI" id="CHEBI:29979"/>
        <dbReference type="ChEBI" id="CHEBI:58702"/>
        <dbReference type="ChEBI" id="CHEBI:64837"/>
        <dbReference type="EC" id="2.7.3.9"/>
    </reaction>
</comment>
<evidence type="ECO:0000256" key="2">
    <source>
        <dbReference type="ARBA" id="ARBA00001946"/>
    </source>
</evidence>
<feature type="active site" description="Tele-phosphohistidine intermediate" evidence="18">
    <location>
        <position position="196"/>
    </location>
</feature>
<sequence length="582" mass="64946">MTFTLHGLAVSGGIAIGHAYLVSHATLEVAHYTVTARKVEDEVTRLGKAFDAVRVELSELRSGLLTDSTEARSELLAFVDLHSMILDDPTLFDEACEYVRSRRCNAEWAIKRQMDRLVEQFEQIDDAYLRSRSADVVQVVERVIKALAGKRNRMSTRRRDTDSIVVAHDLSPADTIQFKAQRIAAFVTDLGGATSHTAIVARSLAIPALVGMHHARTLIQDDDLLIVDGLRGVLIINPDERILDEYRLRAREIEIERSKLKHLTSAVATTLDGEQVQLFANIELPQDVEQVKEVEADGIGLFRTEFMFLNRDALPDEDEQFEAYRSVVQAMKGRPVTLRTLDIGADKALRGAERSEANPALGLRAIRYCLAEPRMFVTQLRAILRAAHYGKVRILLPMVAFQHEIESAFAMIALAKQQLREANRKFDDRVEVGAMVEIPAAAMALGTLMNHFSFLSIGTNDLIQYTLAIDRADEAVAHLYDPLHPAVLRLVQQVIAQAKRVGMPVAVCGEMAGEPQFARLLLGMGLRQFSMHPSQLLEVKREVLRCDCGDVAPRVIKLLRSDDPIRIREQLERINAGSTPVQ</sequence>
<dbReference type="SUPFAM" id="SSF52009">
    <property type="entry name" value="Phosphohistidine domain"/>
    <property type="match status" value="1"/>
</dbReference>
<keyword evidence="10 17" id="KW-0762">Sugar transport</keyword>
<dbReference type="SUPFAM" id="SSF47831">
    <property type="entry name" value="Enzyme I of the PEP:sugar phosphotransferase system HPr-binding (sub)domain"/>
    <property type="match status" value="1"/>
</dbReference>
<dbReference type="InterPro" id="IPR036637">
    <property type="entry name" value="Phosphohistidine_dom_sf"/>
</dbReference>
<dbReference type="EMBL" id="AFHG01000058">
    <property type="protein sequence ID" value="EGK70155.1"/>
    <property type="molecule type" value="Genomic_DNA"/>
</dbReference>
<dbReference type="PROSITE" id="PS00370">
    <property type="entry name" value="PEP_ENZYMES_PHOS_SITE"/>
    <property type="match status" value="1"/>
</dbReference>
<dbReference type="InterPro" id="IPR040442">
    <property type="entry name" value="Pyrv_kinase-like_dom_sf"/>
</dbReference>
<dbReference type="Pfam" id="PF02896">
    <property type="entry name" value="PEP-utilizers_C"/>
    <property type="match status" value="1"/>
</dbReference>
<reference evidence="24 25" key="1">
    <citation type="journal article" date="2011" name="J. Bacteriol.">
        <title>Genome sequence of Methyloversatilis universalis FAM5T, a methylotrophic representative of the order Rhodocyclales.</title>
        <authorList>
            <person name="Kittichotirat W."/>
            <person name="Good N.M."/>
            <person name="Hall R."/>
            <person name="Bringel F."/>
            <person name="Lajus A."/>
            <person name="Medigue C."/>
            <person name="Smalley N.E."/>
            <person name="Beck D."/>
            <person name="Bumgarner R."/>
            <person name="Vuilleumier S."/>
            <person name="Kalyuzhnaya M.G."/>
        </authorList>
    </citation>
    <scope>NUCLEOTIDE SEQUENCE [LARGE SCALE GENOMIC DNA]</scope>
    <source>
        <strain evidence="25">ATCC BAA-1314 / JCM 13912 / FAM5</strain>
    </source>
</reference>
<dbReference type="InterPro" id="IPR036618">
    <property type="entry name" value="PtsI_HPr-bd_sf"/>
</dbReference>
<dbReference type="SUPFAM" id="SSF51621">
    <property type="entry name" value="Phosphoenolpyruvate/pyruvate domain"/>
    <property type="match status" value="1"/>
</dbReference>
<evidence type="ECO:0000256" key="11">
    <source>
        <dbReference type="ARBA" id="ARBA00022679"/>
    </source>
</evidence>
<evidence type="ECO:0000256" key="13">
    <source>
        <dbReference type="ARBA" id="ARBA00022723"/>
    </source>
</evidence>
<dbReference type="GO" id="GO:0046872">
    <property type="term" value="F:metal ion binding"/>
    <property type="evidence" value="ECO:0007669"/>
    <property type="project" value="UniProtKB-KW"/>
</dbReference>
<accession>F5RGV1</accession>
<dbReference type="PRINTS" id="PR01736">
    <property type="entry name" value="PHPHTRNFRASE"/>
</dbReference>
<feature type="active site" description="Proton donor" evidence="18">
    <location>
        <position position="508"/>
    </location>
</feature>
<dbReference type="InterPro" id="IPR000121">
    <property type="entry name" value="PEP_util_C"/>
</dbReference>
<evidence type="ECO:0000256" key="9">
    <source>
        <dbReference type="ARBA" id="ARBA00022490"/>
    </source>
</evidence>
<dbReference type="Gene3D" id="3.50.30.10">
    <property type="entry name" value="Phosphohistidine domain"/>
    <property type="match status" value="1"/>
</dbReference>
<dbReference type="GO" id="GO:0005737">
    <property type="term" value="C:cytoplasm"/>
    <property type="evidence" value="ECO:0007669"/>
    <property type="project" value="UniProtKB-SubCell"/>
</dbReference>
<dbReference type="GO" id="GO:0008965">
    <property type="term" value="F:phosphoenolpyruvate-protein phosphotransferase activity"/>
    <property type="evidence" value="ECO:0007669"/>
    <property type="project" value="UniProtKB-EC"/>
</dbReference>
<keyword evidence="14 17" id="KW-0418">Kinase</keyword>
<dbReference type="InterPro" id="IPR018274">
    <property type="entry name" value="PEP_util_AS"/>
</dbReference>
<evidence type="ECO:0000256" key="20">
    <source>
        <dbReference type="PIRSR" id="PIRSR000732-3"/>
    </source>
</evidence>
<dbReference type="GO" id="GO:0016301">
    <property type="term" value="F:kinase activity"/>
    <property type="evidence" value="ECO:0007669"/>
    <property type="project" value="UniProtKB-KW"/>
</dbReference>
<evidence type="ECO:0000256" key="1">
    <source>
        <dbReference type="ARBA" id="ARBA00000683"/>
    </source>
</evidence>
<evidence type="ECO:0000256" key="19">
    <source>
        <dbReference type="PIRSR" id="PIRSR000732-2"/>
    </source>
</evidence>
<dbReference type="EC" id="2.7.3.9" evidence="6 17"/>
<dbReference type="InterPro" id="IPR008731">
    <property type="entry name" value="PTS_EIN"/>
</dbReference>
<dbReference type="InterPro" id="IPR008279">
    <property type="entry name" value="PEP-util_enz_mobile_dom"/>
</dbReference>
<evidence type="ECO:0000256" key="7">
    <source>
        <dbReference type="ARBA" id="ARBA00016544"/>
    </source>
</evidence>
<dbReference type="PIRSF" id="PIRSF000732">
    <property type="entry name" value="PTS_enzyme_I"/>
    <property type="match status" value="1"/>
</dbReference>
<dbReference type="PANTHER" id="PTHR46244:SF3">
    <property type="entry name" value="PHOSPHOENOLPYRUVATE-PROTEIN PHOSPHOTRANSFERASE"/>
    <property type="match status" value="1"/>
</dbReference>
<feature type="binding site" evidence="19">
    <location>
        <position position="471"/>
    </location>
    <ligand>
        <name>phosphoenolpyruvate</name>
        <dbReference type="ChEBI" id="CHEBI:58702"/>
    </ligand>
</feature>
<feature type="domain" description="Phosphotransferase system enzyme I N-terminal" evidence="23">
    <location>
        <begin position="6"/>
        <end position="132"/>
    </location>
</feature>